<comment type="caution">
    <text evidence="2">The sequence shown here is derived from an EMBL/GenBank/DDBJ whole genome shotgun (WGS) entry which is preliminary data.</text>
</comment>
<dbReference type="Proteomes" id="UP001597389">
    <property type="component" value="Unassembled WGS sequence"/>
</dbReference>
<dbReference type="EMBL" id="JBHUJB010000073">
    <property type="protein sequence ID" value="MFD2160244.1"/>
    <property type="molecule type" value="Genomic_DNA"/>
</dbReference>
<dbReference type="InterPro" id="IPR037181">
    <property type="entry name" value="SUFU_N"/>
</dbReference>
<dbReference type="RefSeq" id="WP_377086858.1">
    <property type="nucleotide sequence ID" value="NZ_JBHSJL010000014.1"/>
</dbReference>
<dbReference type="Pfam" id="PF05076">
    <property type="entry name" value="SUFU"/>
    <property type="match status" value="1"/>
</dbReference>
<dbReference type="InterPro" id="IPR020941">
    <property type="entry name" value="SUFU-like_domain"/>
</dbReference>
<feature type="domain" description="Suppressor of fused-like" evidence="1">
    <location>
        <begin position="59"/>
        <end position="231"/>
    </location>
</feature>
<organism evidence="2 3">
    <name type="scientific">Rubritalea tangerina</name>
    <dbReference type="NCBI Taxonomy" id="430798"/>
    <lineage>
        <taxon>Bacteria</taxon>
        <taxon>Pseudomonadati</taxon>
        <taxon>Verrucomicrobiota</taxon>
        <taxon>Verrucomicrobiia</taxon>
        <taxon>Verrucomicrobiales</taxon>
        <taxon>Rubritaleaceae</taxon>
        <taxon>Rubritalea</taxon>
    </lineage>
</organism>
<gene>
    <name evidence="2" type="ORF">ACFSW8_15180</name>
</gene>
<sequence>MQQGERSESGAPIYRYEEREVPFEVASGYEQTIDRVSAHVEQHIGAVASVYHEIISDLVHLDVHIVAPTAERNFYTLVTSGMSDLPMKAPEGYEDLAYSELMICLPADWKLGEDDLKDEGNYWPIRLLKQLARFPHEYQTWLWAMHTVPNGDPAEAYAPNTEFNGVMLMPPILASEAFYEMELSSEKVVHFHALIPMYSDEMEQKLKMGAESLFDGFDKVGVSELLDVSRPSVVKRKKGLFGFFRR</sequence>
<reference evidence="3" key="1">
    <citation type="journal article" date="2019" name="Int. J. Syst. Evol. Microbiol.">
        <title>The Global Catalogue of Microorganisms (GCM) 10K type strain sequencing project: providing services to taxonomists for standard genome sequencing and annotation.</title>
        <authorList>
            <consortium name="The Broad Institute Genomics Platform"/>
            <consortium name="The Broad Institute Genome Sequencing Center for Infectious Disease"/>
            <person name="Wu L."/>
            <person name="Ma J."/>
        </authorList>
    </citation>
    <scope>NUCLEOTIDE SEQUENCE [LARGE SCALE GENOMIC DNA]</scope>
    <source>
        <strain evidence="3">CCUG 57942</strain>
    </source>
</reference>
<protein>
    <submittedName>
        <fullName evidence="2">Suppressor of fused domain protein</fullName>
    </submittedName>
</protein>
<accession>A0ABW4ZEF4</accession>
<evidence type="ECO:0000313" key="3">
    <source>
        <dbReference type="Proteomes" id="UP001597389"/>
    </source>
</evidence>
<name>A0ABW4ZEF4_9BACT</name>
<proteinExistence type="predicted"/>
<keyword evidence="3" id="KW-1185">Reference proteome</keyword>
<dbReference type="SUPFAM" id="SSF103359">
    <property type="entry name" value="Suppressor of Fused, N-terminal domain"/>
    <property type="match status" value="1"/>
</dbReference>
<evidence type="ECO:0000259" key="1">
    <source>
        <dbReference type="Pfam" id="PF05076"/>
    </source>
</evidence>
<evidence type="ECO:0000313" key="2">
    <source>
        <dbReference type="EMBL" id="MFD2160244.1"/>
    </source>
</evidence>